<dbReference type="SUPFAM" id="SSF52402">
    <property type="entry name" value="Adenine nucleotide alpha hydrolases-like"/>
    <property type="match status" value="1"/>
</dbReference>
<dbReference type="GO" id="GO:0019379">
    <property type="term" value="P:sulfate assimilation, phosphoadenylyl sulfate reduction by phosphoadenylyl-sulfate reductase (thioredoxin)"/>
    <property type="evidence" value="ECO:0007669"/>
    <property type="project" value="UniProtKB-UniRule"/>
</dbReference>
<evidence type="ECO:0000259" key="6">
    <source>
        <dbReference type="Pfam" id="PF01507"/>
    </source>
</evidence>
<comment type="similarity">
    <text evidence="1 4">Belongs to the PAPS reductase family. CysH subfamily.</text>
</comment>
<dbReference type="PANTHER" id="PTHR46509">
    <property type="entry name" value="PHOSPHOADENOSINE PHOSPHOSULFATE REDUCTASE"/>
    <property type="match status" value="1"/>
</dbReference>
<dbReference type="Gene3D" id="3.40.50.620">
    <property type="entry name" value="HUPs"/>
    <property type="match status" value="1"/>
</dbReference>
<comment type="function">
    <text evidence="4">Catalyzes the formation of sulfite from adenosine 5'-phosphosulfate (APS) using thioredoxin as an electron donor.</text>
</comment>
<dbReference type="NCBIfam" id="NF002537">
    <property type="entry name" value="PRK02090.1"/>
    <property type="match status" value="1"/>
</dbReference>
<evidence type="ECO:0000313" key="8">
    <source>
        <dbReference type="Proteomes" id="UP000198994"/>
    </source>
</evidence>
<dbReference type="InterPro" id="IPR002500">
    <property type="entry name" value="PAPS_reduct_dom"/>
</dbReference>
<dbReference type="GO" id="GO:0004604">
    <property type="term" value="F:phosphoadenylyl-sulfate reductase (thioredoxin) activity"/>
    <property type="evidence" value="ECO:0007669"/>
    <property type="project" value="UniProtKB-UniRule"/>
</dbReference>
<dbReference type="Proteomes" id="UP000198994">
    <property type="component" value="Unassembled WGS sequence"/>
</dbReference>
<evidence type="ECO:0000256" key="3">
    <source>
        <dbReference type="ARBA" id="ARBA00024327"/>
    </source>
</evidence>
<evidence type="ECO:0000256" key="4">
    <source>
        <dbReference type="HAMAP-Rule" id="MF_00063"/>
    </source>
</evidence>
<evidence type="ECO:0000256" key="1">
    <source>
        <dbReference type="ARBA" id="ARBA00009732"/>
    </source>
</evidence>
<keyword evidence="4" id="KW-0408">Iron</keyword>
<dbReference type="GO" id="GO:0070814">
    <property type="term" value="P:hydrogen sulfide biosynthetic process"/>
    <property type="evidence" value="ECO:0007669"/>
    <property type="project" value="UniProtKB-UniRule"/>
</dbReference>
<feature type="binding site" evidence="4">
    <location>
        <position position="202"/>
    </location>
    <ligand>
        <name>[4Fe-4S] cluster</name>
        <dbReference type="ChEBI" id="CHEBI:49883"/>
    </ligand>
</feature>
<dbReference type="GO" id="GO:0043866">
    <property type="term" value="F:adenylyl-sulfate reductase (thioredoxin) activity"/>
    <property type="evidence" value="ECO:0007669"/>
    <property type="project" value="UniProtKB-EC"/>
</dbReference>
<comment type="cofactor">
    <cofactor evidence="4">
        <name>[4Fe-4S] cluster</name>
        <dbReference type="ChEBI" id="CHEBI:49883"/>
    </cofactor>
    <text evidence="4">Binds 1 [4Fe-4S] cluster per subunit.</text>
</comment>
<feature type="domain" description="Phosphoadenosine phosphosulphate reductase" evidence="6">
    <location>
        <begin position="41"/>
        <end position="208"/>
    </location>
</feature>
<feature type="binding site" evidence="4">
    <location>
        <position position="121"/>
    </location>
    <ligand>
        <name>[4Fe-4S] cluster</name>
        <dbReference type="ChEBI" id="CHEBI:49883"/>
    </ligand>
</feature>
<dbReference type="EC" id="1.8.4.10" evidence="4"/>
<keyword evidence="2 4" id="KW-0560">Oxidoreductase</keyword>
<keyword evidence="4" id="KW-0411">Iron-sulfur</keyword>
<dbReference type="EMBL" id="FNAV01000025">
    <property type="protein sequence ID" value="SDF50405.1"/>
    <property type="molecule type" value="Genomic_DNA"/>
</dbReference>
<dbReference type="GO" id="GO:0051539">
    <property type="term" value="F:4 iron, 4 sulfur cluster binding"/>
    <property type="evidence" value="ECO:0007669"/>
    <property type="project" value="UniProtKB-UniRule"/>
</dbReference>
<gene>
    <name evidence="4" type="primary">cysH</name>
    <name evidence="7" type="ORF">SAMN04488105_1259</name>
</gene>
<dbReference type="GO" id="GO:0005737">
    <property type="term" value="C:cytoplasm"/>
    <property type="evidence" value="ECO:0007669"/>
    <property type="project" value="UniProtKB-SubCell"/>
</dbReference>
<comment type="pathway">
    <text evidence="3 4">Sulfur metabolism; hydrogen sulfide biosynthesis; sulfite from sulfate.</text>
</comment>
<feature type="compositionally biased region" description="Basic and acidic residues" evidence="5">
    <location>
        <begin position="222"/>
        <end position="239"/>
    </location>
</feature>
<evidence type="ECO:0000313" key="7">
    <source>
        <dbReference type="EMBL" id="SDF50405.1"/>
    </source>
</evidence>
<evidence type="ECO:0000256" key="5">
    <source>
        <dbReference type="SAM" id="MobiDB-lite"/>
    </source>
</evidence>
<keyword evidence="4" id="KW-0479">Metal-binding</keyword>
<dbReference type="HAMAP" id="MF_00063">
    <property type="entry name" value="CysH"/>
    <property type="match status" value="1"/>
</dbReference>
<protein>
    <recommendedName>
        <fullName evidence="4">Adenosine 5'-phosphosulfate reductase</fullName>
        <shortName evidence="4">APS reductase</shortName>
        <ecNumber evidence="4">1.8.4.10</ecNumber>
    </recommendedName>
    <alternativeName>
        <fullName evidence="4">5'-adenylylsulfate reductase</fullName>
    </alternativeName>
    <alternativeName>
        <fullName evidence="4">Thioredoxin-dependent 5'-adenylylsulfate reductase</fullName>
    </alternativeName>
</protein>
<keyword evidence="4" id="KW-0963">Cytoplasm</keyword>
<comment type="catalytic activity">
    <reaction evidence="4">
        <text>[thioredoxin]-disulfide + sulfite + AMP + 2 H(+) = adenosine 5'-phosphosulfate + [thioredoxin]-dithiol</text>
        <dbReference type="Rhea" id="RHEA:21976"/>
        <dbReference type="Rhea" id="RHEA-COMP:10698"/>
        <dbReference type="Rhea" id="RHEA-COMP:10700"/>
        <dbReference type="ChEBI" id="CHEBI:15378"/>
        <dbReference type="ChEBI" id="CHEBI:17359"/>
        <dbReference type="ChEBI" id="CHEBI:29950"/>
        <dbReference type="ChEBI" id="CHEBI:50058"/>
        <dbReference type="ChEBI" id="CHEBI:58243"/>
        <dbReference type="ChEBI" id="CHEBI:456215"/>
        <dbReference type="EC" id="1.8.4.10"/>
    </reaction>
</comment>
<proteinExistence type="inferred from homology"/>
<dbReference type="AlphaFoldDB" id="A0A1G7LLQ4"/>
<evidence type="ECO:0000256" key="2">
    <source>
        <dbReference type="ARBA" id="ARBA00023002"/>
    </source>
</evidence>
<dbReference type="InterPro" id="IPR014729">
    <property type="entry name" value="Rossmann-like_a/b/a_fold"/>
</dbReference>
<reference evidence="8" key="1">
    <citation type="submission" date="2016-10" db="EMBL/GenBank/DDBJ databases">
        <authorList>
            <person name="Varghese N."/>
            <person name="Submissions S."/>
        </authorList>
    </citation>
    <scope>NUCLEOTIDE SEQUENCE [LARGE SCALE GENOMIC DNA]</scope>
    <source>
        <strain evidence="8">DSM 10146</strain>
    </source>
</reference>
<dbReference type="STRING" id="282683.SAMN04488105_1259"/>
<comment type="subcellular location">
    <subcellularLocation>
        <location evidence="4">Cytoplasm</location>
    </subcellularLocation>
</comment>
<accession>A0A1G7LLQ4</accession>
<dbReference type="Pfam" id="PF01507">
    <property type="entry name" value="PAPS_reduct"/>
    <property type="match status" value="1"/>
</dbReference>
<organism evidence="7 8">
    <name type="scientific">Salipiger thiooxidans</name>
    <dbReference type="NCBI Taxonomy" id="282683"/>
    <lineage>
        <taxon>Bacteria</taxon>
        <taxon>Pseudomonadati</taxon>
        <taxon>Pseudomonadota</taxon>
        <taxon>Alphaproteobacteria</taxon>
        <taxon>Rhodobacterales</taxon>
        <taxon>Roseobacteraceae</taxon>
        <taxon>Salipiger</taxon>
    </lineage>
</organism>
<dbReference type="RefSeq" id="WP_165617206.1">
    <property type="nucleotide sequence ID" value="NZ_FNAV01000025.1"/>
</dbReference>
<sequence>MESWPPGGLDPEIAILQETYIPSIAGSDMAGLLKDERLGRVAIVSSFGAESVILLHYVSGILPEVDVLFLDTGKHFPETLEYRDKVVNDFDLNLRVLTPEEEEVAAEDPDGRLHSYEPETCCRLRKVFPLQDALAGYDTWISGRKRYQAATRASMPVLERDGERIKINPLAFWSKEELDGYHERHSLPRHPLEAQNYLSIGCAPCTRAVKPGENARAGRWADTPDKTECGIHLGPDGRFRRSSKPS</sequence>
<name>A0A1G7LLQ4_9RHOB</name>
<dbReference type="InterPro" id="IPR004511">
    <property type="entry name" value="PAPS/APS_Rdtase"/>
</dbReference>
<dbReference type="GO" id="GO:0046872">
    <property type="term" value="F:metal ion binding"/>
    <property type="evidence" value="ECO:0007669"/>
    <property type="project" value="UniProtKB-KW"/>
</dbReference>
<keyword evidence="8" id="KW-1185">Reference proteome</keyword>
<feature type="region of interest" description="Disordered" evidence="5">
    <location>
        <begin position="213"/>
        <end position="246"/>
    </location>
</feature>
<feature type="binding site" evidence="4">
    <location>
        <position position="122"/>
    </location>
    <ligand>
        <name>[4Fe-4S] cluster</name>
        <dbReference type="ChEBI" id="CHEBI:49883"/>
    </ligand>
</feature>
<feature type="active site" description="Nucleophile; cysteine thiosulfonate intermediate" evidence="4">
    <location>
        <position position="229"/>
    </location>
</feature>
<dbReference type="PANTHER" id="PTHR46509:SF1">
    <property type="entry name" value="PHOSPHOADENOSINE PHOSPHOSULFATE REDUCTASE"/>
    <property type="match status" value="1"/>
</dbReference>
<feature type="binding site" evidence="4">
    <location>
        <position position="205"/>
    </location>
    <ligand>
        <name>[4Fe-4S] cluster</name>
        <dbReference type="ChEBI" id="CHEBI:49883"/>
    </ligand>
</feature>